<proteinExistence type="inferred from homology"/>
<evidence type="ECO:0000256" key="5">
    <source>
        <dbReference type="ARBA" id="ARBA00022801"/>
    </source>
</evidence>
<dbReference type="RefSeq" id="WP_240270925.1">
    <property type="nucleotide sequence ID" value="NZ_JAKSXN010000061.1"/>
</dbReference>
<evidence type="ECO:0000256" key="6">
    <source>
        <dbReference type="ARBA" id="ARBA00023295"/>
    </source>
</evidence>
<gene>
    <name evidence="9" type="ORF">ACFQ2Z_20930</name>
</gene>
<evidence type="ECO:0000313" key="9">
    <source>
        <dbReference type="EMBL" id="MFD1183814.1"/>
    </source>
</evidence>
<evidence type="ECO:0000259" key="8">
    <source>
        <dbReference type="Pfam" id="PF01120"/>
    </source>
</evidence>
<comment type="caution">
    <text evidence="9">The sequence shown here is derived from an EMBL/GenBank/DDBJ whole genome shotgun (WGS) entry which is preliminary data.</text>
</comment>
<dbReference type="PANTHER" id="PTHR10030:SF37">
    <property type="entry name" value="ALPHA-L-FUCOSIDASE-RELATED"/>
    <property type="match status" value="1"/>
</dbReference>
<dbReference type="InterPro" id="IPR000933">
    <property type="entry name" value="Glyco_hydro_29"/>
</dbReference>
<evidence type="ECO:0000256" key="7">
    <source>
        <dbReference type="SAM" id="MobiDB-lite"/>
    </source>
</evidence>
<evidence type="ECO:0000256" key="4">
    <source>
        <dbReference type="ARBA" id="ARBA00022729"/>
    </source>
</evidence>
<dbReference type="Pfam" id="PF01120">
    <property type="entry name" value="Alpha_L_fucos"/>
    <property type="match status" value="1"/>
</dbReference>
<organism evidence="9 10">
    <name type="scientific">Paenibacillus timonensis</name>
    <dbReference type="NCBI Taxonomy" id="225915"/>
    <lineage>
        <taxon>Bacteria</taxon>
        <taxon>Bacillati</taxon>
        <taxon>Bacillota</taxon>
        <taxon>Bacilli</taxon>
        <taxon>Bacillales</taxon>
        <taxon>Paenibacillaceae</taxon>
        <taxon>Paenibacillus</taxon>
    </lineage>
</organism>
<evidence type="ECO:0000256" key="1">
    <source>
        <dbReference type="ARBA" id="ARBA00004071"/>
    </source>
</evidence>
<dbReference type="PIRSF" id="PIRSF001092">
    <property type="entry name" value="Alpha-L-fucosidase"/>
    <property type="match status" value="1"/>
</dbReference>
<feature type="region of interest" description="Disordered" evidence="7">
    <location>
        <begin position="1"/>
        <end position="28"/>
    </location>
</feature>
<dbReference type="PRINTS" id="PR00741">
    <property type="entry name" value="GLHYDRLASE29"/>
</dbReference>
<accession>A0ABW3SG95</accession>
<keyword evidence="5" id="KW-0378">Hydrolase</keyword>
<keyword evidence="6" id="KW-0326">Glycosidase</keyword>
<dbReference type="PANTHER" id="PTHR10030">
    <property type="entry name" value="ALPHA-L-FUCOSIDASE"/>
    <property type="match status" value="1"/>
</dbReference>
<dbReference type="SMART" id="SM00812">
    <property type="entry name" value="Alpha_L_fucos"/>
    <property type="match status" value="1"/>
</dbReference>
<protein>
    <recommendedName>
        <fullName evidence="3">alpha-L-fucosidase</fullName>
        <ecNumber evidence="3">3.2.1.51</ecNumber>
    </recommendedName>
</protein>
<dbReference type="Gene3D" id="3.20.20.80">
    <property type="entry name" value="Glycosidases"/>
    <property type="match status" value="1"/>
</dbReference>
<feature type="domain" description="Glycoside hydrolase family 29 N-terminal" evidence="8">
    <location>
        <begin position="56"/>
        <end position="385"/>
    </location>
</feature>
<reference evidence="10" key="1">
    <citation type="journal article" date="2019" name="Int. J. Syst. Evol. Microbiol.">
        <title>The Global Catalogue of Microorganisms (GCM) 10K type strain sequencing project: providing services to taxonomists for standard genome sequencing and annotation.</title>
        <authorList>
            <consortium name="The Broad Institute Genomics Platform"/>
            <consortium name="The Broad Institute Genome Sequencing Center for Infectious Disease"/>
            <person name="Wu L."/>
            <person name="Ma J."/>
        </authorList>
    </citation>
    <scope>NUCLEOTIDE SEQUENCE [LARGE SCALE GENOMIC DNA]</scope>
    <source>
        <strain evidence="10">CCUG 48216</strain>
    </source>
</reference>
<dbReference type="EMBL" id="JBHTKZ010000057">
    <property type="protein sequence ID" value="MFD1183814.1"/>
    <property type="molecule type" value="Genomic_DNA"/>
</dbReference>
<keyword evidence="4" id="KW-0732">Signal</keyword>
<keyword evidence="10" id="KW-1185">Reference proteome</keyword>
<dbReference type="InterPro" id="IPR016286">
    <property type="entry name" value="FUC_metazoa-typ"/>
</dbReference>
<dbReference type="InterPro" id="IPR017853">
    <property type="entry name" value="GH"/>
</dbReference>
<comment type="similarity">
    <text evidence="2">Belongs to the glycosyl hydrolase 29 family.</text>
</comment>
<evidence type="ECO:0000313" key="10">
    <source>
        <dbReference type="Proteomes" id="UP001597211"/>
    </source>
</evidence>
<sequence>MSEEKSAIQEPPCEPQNEAPSEAPFAAEPAVEQGVHNYSSERNWVKPEDSVILERLEWFQDQKLGLMMHWGPYSQLGLVESWALSDEDGDWSRNDIDWTEDMERFKQEYFDLNRTFHPIRFQPEQWAKSAAEGGFKYLTFTTKHHDGFCMWDTHTTDYRITGPDCPFHTHRYADICRELFDAFRAEGLAISAYFSKADWHTPYYWAPGMERGSRMWRGPSYDPKRYPWLWERFVQFTHEQIMELMTRYGRIDMLWLDAGWVNARRGQDIRLGEVVEKARQIQPWLLTADRTVGGPYENLITPEQTVPERPLTVPWESCITMGHSFSFSYSDSYKSVRELVHLLVEIVAKGGNLALNVGPQPDGRLPRPALERMKGLGEWLKVYGEAIYGTRICEPYASGNIFFTRKGETRYALALIREDAEAVAEELILPLPASGIGRIDLVGGAEGLDFRPTPEGGVAVRLPDALRQGETPIAIVLRIR</sequence>
<dbReference type="EC" id="3.2.1.51" evidence="3"/>
<dbReference type="Proteomes" id="UP001597211">
    <property type="component" value="Unassembled WGS sequence"/>
</dbReference>
<dbReference type="SUPFAM" id="SSF51445">
    <property type="entry name" value="(Trans)glycosidases"/>
    <property type="match status" value="1"/>
</dbReference>
<comment type="function">
    <text evidence="1">Alpha-L-fucosidase is responsible for hydrolyzing the alpha-1,6-linked fucose joined to the reducing-end N-acetylglucosamine of the carbohydrate moieties of glycoproteins.</text>
</comment>
<evidence type="ECO:0000256" key="3">
    <source>
        <dbReference type="ARBA" id="ARBA00012662"/>
    </source>
</evidence>
<name>A0ABW3SG95_9BACL</name>
<dbReference type="InterPro" id="IPR057739">
    <property type="entry name" value="Glyco_hydro_29_N"/>
</dbReference>
<evidence type="ECO:0000256" key="2">
    <source>
        <dbReference type="ARBA" id="ARBA00007951"/>
    </source>
</evidence>
<feature type="compositionally biased region" description="Low complexity" evidence="7">
    <location>
        <begin position="18"/>
        <end position="28"/>
    </location>
</feature>